<name>A0ABV8QR07_9BACT</name>
<dbReference type="InterPro" id="IPR011123">
    <property type="entry name" value="Y_Y_Y"/>
</dbReference>
<dbReference type="PANTHER" id="PTHR24421">
    <property type="entry name" value="NITRATE/NITRITE SENSOR PROTEIN NARX-RELATED"/>
    <property type="match status" value="1"/>
</dbReference>
<dbReference type="SUPFAM" id="SSF55874">
    <property type="entry name" value="ATPase domain of HSP90 chaperone/DNA topoisomerase II/histidine kinase"/>
    <property type="match status" value="1"/>
</dbReference>
<evidence type="ECO:0000259" key="5">
    <source>
        <dbReference type="PROSITE" id="PS50109"/>
    </source>
</evidence>
<keyword evidence="7" id="KW-1185">Reference proteome</keyword>
<keyword evidence="4" id="KW-1133">Transmembrane helix</keyword>
<dbReference type="Pfam" id="PF02518">
    <property type="entry name" value="HATPase_c"/>
    <property type="match status" value="1"/>
</dbReference>
<dbReference type="EMBL" id="JBHSCZ010000002">
    <property type="protein sequence ID" value="MFC4262746.1"/>
    <property type="molecule type" value="Genomic_DNA"/>
</dbReference>
<organism evidence="6 7">
    <name type="scientific">Ferruginibacter yonginensis</name>
    <dbReference type="NCBI Taxonomy" id="1310416"/>
    <lineage>
        <taxon>Bacteria</taxon>
        <taxon>Pseudomonadati</taxon>
        <taxon>Bacteroidota</taxon>
        <taxon>Chitinophagia</taxon>
        <taxon>Chitinophagales</taxon>
        <taxon>Chitinophagaceae</taxon>
        <taxon>Ferruginibacter</taxon>
    </lineage>
</organism>
<dbReference type="GO" id="GO:0005524">
    <property type="term" value="F:ATP binding"/>
    <property type="evidence" value="ECO:0007669"/>
    <property type="project" value="UniProtKB-KW"/>
</dbReference>
<dbReference type="Pfam" id="PF07495">
    <property type="entry name" value="Y_Y_Y"/>
    <property type="match status" value="1"/>
</dbReference>
<gene>
    <name evidence="6" type="ORF">ACFOWM_07650</name>
</gene>
<dbReference type="InterPro" id="IPR015943">
    <property type="entry name" value="WD40/YVTN_repeat-like_dom_sf"/>
</dbReference>
<dbReference type="InterPro" id="IPR013783">
    <property type="entry name" value="Ig-like_fold"/>
</dbReference>
<dbReference type="InterPro" id="IPR005467">
    <property type="entry name" value="His_kinase_dom"/>
</dbReference>
<evidence type="ECO:0000256" key="1">
    <source>
        <dbReference type="ARBA" id="ARBA00022679"/>
    </source>
</evidence>
<evidence type="ECO:0000256" key="4">
    <source>
        <dbReference type="SAM" id="Phobius"/>
    </source>
</evidence>
<evidence type="ECO:0000256" key="2">
    <source>
        <dbReference type="ARBA" id="ARBA00022777"/>
    </source>
</evidence>
<keyword evidence="1" id="KW-0808">Transferase</keyword>
<keyword evidence="2" id="KW-0418">Kinase</keyword>
<dbReference type="SUPFAM" id="SSF82171">
    <property type="entry name" value="DPP6 N-terminal domain-like"/>
    <property type="match status" value="1"/>
</dbReference>
<dbReference type="RefSeq" id="WP_379708493.1">
    <property type="nucleotide sequence ID" value="NZ_JBHSCZ010000002.1"/>
</dbReference>
<keyword evidence="3" id="KW-0902">Two-component regulatory system</keyword>
<sequence>MYTTLGYGGTAVIAQNNFTVDVFTTEFGLPSNYIQSCTVDSVGYLWLATKKGISKYDGYNFNNNNQLRGDVLSLYNANNQLFYYYNNNTGLNELNPYNKKINSIAATKFTDSDPTNDHYNNIFKDSWGNIWCCDFAHVKYFQPTTKSFKSFTLNDFNVSTDRLATILQPNKNEVWIASLFGLKIWTKQNDTLTLFPDNSINKRNFSTAAIVGNDSVIAASGNQFYLINTVSKKNIQTYTLPSNDAIVSITCMYNNGIKNILIATQQKVFILNANNSKPSIIYIGNDNDGIINSIYCAPNSHYIWVCTTQGLVKLTAPSNAIKTFAIPNTVQGENAVKQVIKIASNNYCILTTVGELYLSDLYTSFKKIALPTQANFISWTGNQLLIGTNNGLLVFDGSYVKPMNAVSNTIAIKKILITKKYVWLLLKDAPPLVLNNPTFSIAQTVTVQNNNIFGKDNIWNDIIEDDEAQIFLAGWMPSNYGLAQFNFTNNSFEPIARRTNKEAMFIGDYFNRIAKSKKYHLLFSGYGGFNMINEKGIATKIVSVDHYKIINDHVEGIAELNDGKIWFGTEEGIQVWNPATDQLFALTTQIGLPSNTAIYAFDVIDTNSLAVGFNKKVSIINTDKIFERTLQEKLVLASLKVNDSLVDVFDNTITLNPSQRNLQFSFSALNFSDTKKIHYQYAINNGAWQNLDHIPTLTFSNFKPGTYNIAVRVSDNLDMWQNKQLLLTIIAKPKFIETIWFIILLAAIGIAIGWALFKFRLNQLRRINQFRANISQDLHDDVGATLSSINILSTMLSESTTLADKPKTYVQKINTDVQQLQLKLDEIIWSLKKEENSIQQIFNKLINYGTYIFDAKNINFTHQLPNDAATIFVPNQHKRSIYLLVKEALNNIAKHSQAQHAALLFTHTNKQLSIVIKDDGKGINQANIDKRNGIKGMHQRATEIGAQVFIDSSSKGTTITLQIKL</sequence>
<feature type="transmembrane region" description="Helical" evidence="4">
    <location>
        <begin position="739"/>
        <end position="757"/>
    </location>
</feature>
<evidence type="ECO:0000313" key="7">
    <source>
        <dbReference type="Proteomes" id="UP001595907"/>
    </source>
</evidence>
<evidence type="ECO:0000313" key="6">
    <source>
        <dbReference type="EMBL" id="MFC4262746.1"/>
    </source>
</evidence>
<dbReference type="Proteomes" id="UP001595907">
    <property type="component" value="Unassembled WGS sequence"/>
</dbReference>
<feature type="domain" description="Histidine kinase" evidence="5">
    <location>
        <begin position="777"/>
        <end position="965"/>
    </location>
</feature>
<dbReference type="Gene3D" id="3.30.565.10">
    <property type="entry name" value="Histidine kinase-like ATPase, C-terminal domain"/>
    <property type="match status" value="1"/>
</dbReference>
<keyword evidence="6" id="KW-0547">Nucleotide-binding</keyword>
<dbReference type="PROSITE" id="PS50109">
    <property type="entry name" value="HIS_KIN"/>
    <property type="match status" value="1"/>
</dbReference>
<dbReference type="Gene3D" id="2.60.40.10">
    <property type="entry name" value="Immunoglobulins"/>
    <property type="match status" value="1"/>
</dbReference>
<evidence type="ECO:0000256" key="3">
    <source>
        <dbReference type="ARBA" id="ARBA00023012"/>
    </source>
</evidence>
<reference evidence="7" key="1">
    <citation type="journal article" date="2019" name="Int. J. Syst. Evol. Microbiol.">
        <title>The Global Catalogue of Microorganisms (GCM) 10K type strain sequencing project: providing services to taxonomists for standard genome sequencing and annotation.</title>
        <authorList>
            <consortium name="The Broad Institute Genomics Platform"/>
            <consortium name="The Broad Institute Genome Sequencing Center for Infectious Disease"/>
            <person name="Wu L."/>
            <person name="Ma J."/>
        </authorList>
    </citation>
    <scope>NUCLEOTIDE SEQUENCE [LARGE SCALE GENOMIC DNA]</scope>
    <source>
        <strain evidence="7">CECT 8289</strain>
    </source>
</reference>
<keyword evidence="4" id="KW-0812">Transmembrane</keyword>
<dbReference type="Gene3D" id="2.130.10.10">
    <property type="entry name" value="YVTN repeat-like/Quinoprotein amine dehydrogenase"/>
    <property type="match status" value="4"/>
</dbReference>
<dbReference type="InterPro" id="IPR050482">
    <property type="entry name" value="Sensor_HK_TwoCompSys"/>
</dbReference>
<proteinExistence type="predicted"/>
<dbReference type="Pfam" id="PF07730">
    <property type="entry name" value="HisKA_3"/>
    <property type="match status" value="1"/>
</dbReference>
<dbReference type="InterPro" id="IPR003594">
    <property type="entry name" value="HATPase_dom"/>
</dbReference>
<accession>A0ABV8QR07</accession>
<dbReference type="InterPro" id="IPR036890">
    <property type="entry name" value="HATPase_C_sf"/>
</dbReference>
<keyword evidence="6" id="KW-0067">ATP-binding</keyword>
<comment type="caution">
    <text evidence="6">The sequence shown here is derived from an EMBL/GenBank/DDBJ whole genome shotgun (WGS) entry which is preliminary data.</text>
</comment>
<protein>
    <submittedName>
        <fullName evidence="6">ATP-binding protein</fullName>
    </submittedName>
</protein>
<dbReference type="InterPro" id="IPR011712">
    <property type="entry name" value="Sig_transdc_His_kin_sub3_dim/P"/>
</dbReference>
<dbReference type="CDD" id="cd16917">
    <property type="entry name" value="HATPase_UhpB-NarQ-NarX-like"/>
    <property type="match status" value="1"/>
</dbReference>
<keyword evidence="4" id="KW-0472">Membrane</keyword>